<sequence>MKRQLILAQDSLPDDVALSIMKFLEVSDVCSLGSCSKFWREISTSECLWKHLCQLRWPGIVLEDEIEAEIHDHDQPKMPSLKGWRGLYVKKHNLMAEKAAVVRKSLSCSEIDVNMYHKALEDMKRMQFGFKDVQMFFLKSGINVLLNFVGLHYCIKELGVQVTLLSLYVILVERVDFFVQNGIVDTVYVSYHVNVLLVIESTSCGLVYLFCYCCLRIVLVKFLS</sequence>
<evidence type="ECO:0000256" key="1">
    <source>
        <dbReference type="SAM" id="Phobius"/>
    </source>
</evidence>
<evidence type="ECO:0000259" key="2">
    <source>
        <dbReference type="PROSITE" id="PS50181"/>
    </source>
</evidence>
<evidence type="ECO:0000313" key="3">
    <source>
        <dbReference type="EMBL" id="CAI9118723.1"/>
    </source>
</evidence>
<dbReference type="Gene3D" id="1.20.1280.50">
    <property type="match status" value="1"/>
</dbReference>
<feature type="transmembrane region" description="Helical" evidence="1">
    <location>
        <begin position="191"/>
        <end position="219"/>
    </location>
</feature>
<dbReference type="InterPro" id="IPR039588">
    <property type="entry name" value="FBXO4"/>
</dbReference>
<dbReference type="Proteomes" id="UP001161247">
    <property type="component" value="Chromosome 9"/>
</dbReference>
<dbReference type="PANTHER" id="PTHR16008:SF4">
    <property type="entry name" value="F-BOX ONLY PROTEIN 4"/>
    <property type="match status" value="1"/>
</dbReference>
<name>A0AAV1EGA4_OLDCO</name>
<keyword evidence="4" id="KW-1185">Reference proteome</keyword>
<protein>
    <submittedName>
        <fullName evidence="3">OLC1v1020327C2</fullName>
    </submittedName>
</protein>
<dbReference type="SUPFAM" id="SSF81383">
    <property type="entry name" value="F-box domain"/>
    <property type="match status" value="1"/>
</dbReference>
<dbReference type="InterPro" id="IPR001810">
    <property type="entry name" value="F-box_dom"/>
</dbReference>
<dbReference type="SMART" id="SM00256">
    <property type="entry name" value="FBOX"/>
    <property type="match status" value="1"/>
</dbReference>
<accession>A0AAV1EGA4</accession>
<dbReference type="EMBL" id="OX459126">
    <property type="protein sequence ID" value="CAI9118723.1"/>
    <property type="molecule type" value="Genomic_DNA"/>
</dbReference>
<keyword evidence="1" id="KW-0472">Membrane</keyword>
<dbReference type="PANTHER" id="PTHR16008">
    <property type="entry name" value="F-BOX ONLY PROTEIN 4"/>
    <property type="match status" value="1"/>
</dbReference>
<dbReference type="GO" id="GO:0031146">
    <property type="term" value="P:SCF-dependent proteasomal ubiquitin-dependent protein catabolic process"/>
    <property type="evidence" value="ECO:0007669"/>
    <property type="project" value="InterPro"/>
</dbReference>
<keyword evidence="1" id="KW-0812">Transmembrane</keyword>
<gene>
    <name evidence="3" type="ORF">OLC1_LOCUS24524</name>
</gene>
<reference evidence="3" key="1">
    <citation type="submission" date="2023-03" db="EMBL/GenBank/DDBJ databases">
        <authorList>
            <person name="Julca I."/>
        </authorList>
    </citation>
    <scope>NUCLEOTIDE SEQUENCE</scope>
</reference>
<keyword evidence="1" id="KW-1133">Transmembrane helix</keyword>
<dbReference type="GO" id="GO:0000209">
    <property type="term" value="P:protein polyubiquitination"/>
    <property type="evidence" value="ECO:0007669"/>
    <property type="project" value="TreeGrafter"/>
</dbReference>
<proteinExistence type="predicted"/>
<dbReference type="Pfam" id="PF12937">
    <property type="entry name" value="F-box-like"/>
    <property type="match status" value="1"/>
</dbReference>
<dbReference type="AlphaFoldDB" id="A0AAV1EGA4"/>
<feature type="domain" description="F-box" evidence="2">
    <location>
        <begin position="6"/>
        <end position="52"/>
    </location>
</feature>
<dbReference type="GO" id="GO:0019005">
    <property type="term" value="C:SCF ubiquitin ligase complex"/>
    <property type="evidence" value="ECO:0007669"/>
    <property type="project" value="TreeGrafter"/>
</dbReference>
<dbReference type="InterPro" id="IPR036047">
    <property type="entry name" value="F-box-like_dom_sf"/>
</dbReference>
<feature type="transmembrane region" description="Helical" evidence="1">
    <location>
        <begin position="144"/>
        <end position="171"/>
    </location>
</feature>
<dbReference type="PROSITE" id="PS50181">
    <property type="entry name" value="FBOX"/>
    <property type="match status" value="1"/>
</dbReference>
<organism evidence="3 4">
    <name type="scientific">Oldenlandia corymbosa var. corymbosa</name>
    <dbReference type="NCBI Taxonomy" id="529605"/>
    <lineage>
        <taxon>Eukaryota</taxon>
        <taxon>Viridiplantae</taxon>
        <taxon>Streptophyta</taxon>
        <taxon>Embryophyta</taxon>
        <taxon>Tracheophyta</taxon>
        <taxon>Spermatophyta</taxon>
        <taxon>Magnoliopsida</taxon>
        <taxon>eudicotyledons</taxon>
        <taxon>Gunneridae</taxon>
        <taxon>Pentapetalae</taxon>
        <taxon>asterids</taxon>
        <taxon>lamiids</taxon>
        <taxon>Gentianales</taxon>
        <taxon>Rubiaceae</taxon>
        <taxon>Rubioideae</taxon>
        <taxon>Spermacoceae</taxon>
        <taxon>Hedyotis-Oldenlandia complex</taxon>
        <taxon>Oldenlandia</taxon>
    </lineage>
</organism>
<evidence type="ECO:0000313" key="4">
    <source>
        <dbReference type="Proteomes" id="UP001161247"/>
    </source>
</evidence>